<evidence type="ECO:0000313" key="3">
    <source>
        <dbReference type="EMBL" id="TDZ34402.1"/>
    </source>
</evidence>
<protein>
    <submittedName>
        <fullName evidence="3">Uncharacterized protein</fullName>
    </submittedName>
</protein>
<evidence type="ECO:0000256" key="2">
    <source>
        <dbReference type="SAM" id="Phobius"/>
    </source>
</evidence>
<feature type="transmembrane region" description="Helical" evidence="2">
    <location>
        <begin position="127"/>
        <end position="151"/>
    </location>
</feature>
<gene>
    <name evidence="3" type="ORF">C8035_v009376</name>
</gene>
<keyword evidence="2" id="KW-0472">Membrane</keyword>
<feature type="transmembrane region" description="Helical" evidence="2">
    <location>
        <begin position="98"/>
        <end position="121"/>
    </location>
</feature>
<keyword evidence="4" id="KW-1185">Reference proteome</keyword>
<feature type="compositionally biased region" description="Basic and acidic residues" evidence="1">
    <location>
        <begin position="186"/>
        <end position="195"/>
    </location>
</feature>
<keyword evidence="2" id="KW-0812">Transmembrane</keyword>
<dbReference type="EMBL" id="QAPG01000054">
    <property type="protein sequence ID" value="TDZ34402.1"/>
    <property type="molecule type" value="Genomic_DNA"/>
</dbReference>
<feature type="region of interest" description="Disordered" evidence="1">
    <location>
        <begin position="174"/>
        <end position="195"/>
    </location>
</feature>
<evidence type="ECO:0000256" key="1">
    <source>
        <dbReference type="SAM" id="MobiDB-lite"/>
    </source>
</evidence>
<accession>A0A4R8Q7D9</accession>
<feature type="transmembrane region" description="Helical" evidence="2">
    <location>
        <begin position="21"/>
        <end position="44"/>
    </location>
</feature>
<name>A0A4R8Q7D9_9PEZI</name>
<organism evidence="3 4">
    <name type="scientific">Colletotrichum spinosum</name>
    <dbReference type="NCBI Taxonomy" id="1347390"/>
    <lineage>
        <taxon>Eukaryota</taxon>
        <taxon>Fungi</taxon>
        <taxon>Dikarya</taxon>
        <taxon>Ascomycota</taxon>
        <taxon>Pezizomycotina</taxon>
        <taxon>Sordariomycetes</taxon>
        <taxon>Hypocreomycetidae</taxon>
        <taxon>Glomerellales</taxon>
        <taxon>Glomerellaceae</taxon>
        <taxon>Colletotrichum</taxon>
        <taxon>Colletotrichum orbiculare species complex</taxon>
    </lineage>
</organism>
<evidence type="ECO:0000313" key="4">
    <source>
        <dbReference type="Proteomes" id="UP000295083"/>
    </source>
</evidence>
<comment type="caution">
    <text evidence="3">The sequence shown here is derived from an EMBL/GenBank/DDBJ whole genome shotgun (WGS) entry which is preliminary data.</text>
</comment>
<feature type="transmembrane region" description="Helical" evidence="2">
    <location>
        <begin position="64"/>
        <end position="86"/>
    </location>
</feature>
<reference evidence="3 4" key="1">
    <citation type="submission" date="2018-11" db="EMBL/GenBank/DDBJ databases">
        <title>Genome sequence and assembly of Colletotrichum spinosum.</title>
        <authorList>
            <person name="Gan P."/>
            <person name="Shirasu K."/>
        </authorList>
    </citation>
    <scope>NUCLEOTIDE SEQUENCE [LARGE SCALE GENOMIC DNA]</scope>
    <source>
        <strain evidence="3 4">CBS 515.97</strain>
    </source>
</reference>
<dbReference type="AlphaFoldDB" id="A0A4R8Q7D9"/>
<dbReference type="Proteomes" id="UP000295083">
    <property type="component" value="Unassembled WGS sequence"/>
</dbReference>
<proteinExistence type="predicted"/>
<keyword evidence="2" id="KW-1133">Transmembrane helix</keyword>
<sequence>MSQRYTVGDGSPFLKRVIIPFYVIRIVVMAIDIIAYGLLIGVIASNKDYLDDRTGDETSVSVAIAVAVVLMLIVAACLLLDVLCLIKRSRRTLTPTFFLVANCIETGIWTVLFIISMVGVAGTRNSALSVIIAIIIYASFIGVLIYAGVLYHRHRKGTLRSDYAAATQGQPAAYEPYSNQSAKPNNQHELDNRYA</sequence>